<dbReference type="STRING" id="1307839.L21SP5_00306"/>
<dbReference type="Pfam" id="PF00081">
    <property type="entry name" value="Sod_Fe_N"/>
    <property type="match status" value="1"/>
</dbReference>
<dbReference type="PANTHER" id="PTHR43595:SF2">
    <property type="entry name" value="SMALL RIBOSOMAL SUBUNIT PROTEIN MS42"/>
    <property type="match status" value="1"/>
</dbReference>
<dbReference type="Pfam" id="PF02777">
    <property type="entry name" value="Sod_Fe_C"/>
    <property type="match status" value="1"/>
</dbReference>
<dbReference type="GO" id="GO:0046872">
    <property type="term" value="F:metal ion binding"/>
    <property type="evidence" value="ECO:0007669"/>
    <property type="project" value="UniProtKB-KW"/>
</dbReference>
<evidence type="ECO:0000256" key="4">
    <source>
        <dbReference type="ARBA" id="ARBA00023002"/>
    </source>
</evidence>
<keyword evidence="4 8" id="KW-0560">Oxidoreductase</keyword>
<dbReference type="InterPro" id="IPR036324">
    <property type="entry name" value="Mn/Fe_SOD_N_sf"/>
</dbReference>
<feature type="binding site" evidence="5">
    <location>
        <position position="224"/>
    </location>
    <ligand>
        <name>Mn(2+)</name>
        <dbReference type="ChEBI" id="CHEBI:29035"/>
    </ligand>
</feature>
<proteinExistence type="inferred from homology"/>
<dbReference type="PIRSF" id="PIRSF000349">
    <property type="entry name" value="SODismutase"/>
    <property type="match status" value="1"/>
</dbReference>
<accession>A0A0S2HVA3</accession>
<feature type="binding site" evidence="5">
    <location>
        <position position="84"/>
    </location>
    <ligand>
        <name>Mn(2+)</name>
        <dbReference type="ChEBI" id="CHEBI:29035"/>
    </ligand>
</feature>
<dbReference type="PROSITE" id="PS00088">
    <property type="entry name" value="SOD_MN"/>
    <property type="match status" value="1"/>
</dbReference>
<evidence type="ECO:0000259" key="6">
    <source>
        <dbReference type="Pfam" id="PF00081"/>
    </source>
</evidence>
<dbReference type="InterPro" id="IPR019833">
    <property type="entry name" value="Mn/Fe_SOD_BS"/>
</dbReference>
<dbReference type="PRINTS" id="PR01703">
    <property type="entry name" value="MNSODISMTASE"/>
</dbReference>
<keyword evidence="3 5" id="KW-0479">Metal-binding</keyword>
<evidence type="ECO:0000256" key="3">
    <source>
        <dbReference type="ARBA" id="ARBA00022723"/>
    </source>
</evidence>
<dbReference type="AlphaFoldDB" id="A0A0S2HVA3"/>
<dbReference type="InterPro" id="IPR036314">
    <property type="entry name" value="SOD_C_sf"/>
</dbReference>
<dbReference type="KEGG" id="blq:L21SP5_00306"/>
<protein>
    <recommendedName>
        <fullName evidence="2">superoxide dismutase</fullName>
        <ecNumber evidence="2">1.15.1.1</ecNumber>
    </recommendedName>
</protein>
<evidence type="ECO:0000313" key="8">
    <source>
        <dbReference type="EMBL" id="ALO13985.1"/>
    </source>
</evidence>
<dbReference type="Gene3D" id="3.55.40.20">
    <property type="entry name" value="Iron/manganese superoxide dismutase, C-terminal domain"/>
    <property type="match status" value="1"/>
</dbReference>
<dbReference type="EMBL" id="CP013118">
    <property type="protein sequence ID" value="ALO13985.1"/>
    <property type="molecule type" value="Genomic_DNA"/>
</dbReference>
<dbReference type="Gene3D" id="1.10.287.990">
    <property type="entry name" value="Fe,Mn superoxide dismutase (SOD) domain"/>
    <property type="match status" value="1"/>
</dbReference>
<dbReference type="FunFam" id="3.55.40.20:FF:000001">
    <property type="entry name" value="Superoxide dismutase"/>
    <property type="match status" value="1"/>
</dbReference>
<feature type="domain" description="Manganese/iron superoxide dismutase C-terminal" evidence="7">
    <location>
        <begin position="150"/>
        <end position="253"/>
    </location>
</feature>
<dbReference type="InterPro" id="IPR019831">
    <property type="entry name" value="Mn/Fe_SOD_N"/>
</dbReference>
<dbReference type="RefSeq" id="WP_269465126.1">
    <property type="nucleotide sequence ID" value="NZ_CP013118.1"/>
</dbReference>
<dbReference type="SUPFAM" id="SSF46609">
    <property type="entry name" value="Fe,Mn superoxide dismutase (SOD), N-terminal domain"/>
    <property type="match status" value="1"/>
</dbReference>
<dbReference type="PATRIC" id="fig|1307839.3.peg.338"/>
<dbReference type="GO" id="GO:0005737">
    <property type="term" value="C:cytoplasm"/>
    <property type="evidence" value="ECO:0007669"/>
    <property type="project" value="TreeGrafter"/>
</dbReference>
<dbReference type="EC" id="1.15.1.1" evidence="2"/>
<reference evidence="8 9" key="1">
    <citation type="submission" date="2015-11" db="EMBL/GenBank/DDBJ databases">
        <title>Description and complete genome sequence of a novel strain predominating in hypersaline microbial mats and representing a new family of the Bacteriodetes phylum.</title>
        <authorList>
            <person name="Spring S."/>
            <person name="Bunk B."/>
            <person name="Sproer C."/>
            <person name="Klenk H.-P."/>
        </authorList>
    </citation>
    <scope>NUCLEOTIDE SEQUENCE [LARGE SCALE GENOMIC DNA]</scope>
    <source>
        <strain evidence="8 9">L21-Spi-D4</strain>
    </source>
</reference>
<evidence type="ECO:0000313" key="9">
    <source>
        <dbReference type="Proteomes" id="UP000064893"/>
    </source>
</evidence>
<feature type="binding site" evidence="5">
    <location>
        <position position="220"/>
    </location>
    <ligand>
        <name>Mn(2+)</name>
        <dbReference type="ChEBI" id="CHEBI:29035"/>
    </ligand>
</feature>
<sequence>MKYLMTALIFTFLFTACQQPQKTENAGNEKEVMTDKKSKSNAVLLQMVKKLPEYNWQHPYKLPELNYEYDALEPTIDELTMKTHHSKHHQGYTNKANKFIEQYNLTGKPVVQIFAEITQHPVSVRNNGGGFYNHSLFWTFITPGGSDFNGEVAEAIKKEFGSFDDFKTAFEKQAATQFGSGWAWLVMTPEGKLAVTQSSNQDNPLMPLLEVNGVPLLNLDVWEHAYYLEYQNKRTEYISNFWDIVNWEVVNERYLMAKKVTQTL</sequence>
<feature type="domain" description="Manganese/iron superoxide dismutase N-terminal" evidence="6">
    <location>
        <begin position="60"/>
        <end position="140"/>
    </location>
</feature>
<dbReference type="PANTHER" id="PTHR43595">
    <property type="entry name" value="37S RIBOSOMAL PROTEIN S26, MITOCHONDRIAL"/>
    <property type="match status" value="1"/>
</dbReference>
<feature type="binding site" evidence="5">
    <location>
        <position position="134"/>
    </location>
    <ligand>
        <name>Mn(2+)</name>
        <dbReference type="ChEBI" id="CHEBI:29035"/>
    </ligand>
</feature>
<organism evidence="8 9">
    <name type="scientific">Salinivirga cyanobacteriivorans</name>
    <dbReference type="NCBI Taxonomy" id="1307839"/>
    <lineage>
        <taxon>Bacteria</taxon>
        <taxon>Pseudomonadati</taxon>
        <taxon>Bacteroidota</taxon>
        <taxon>Bacteroidia</taxon>
        <taxon>Bacteroidales</taxon>
        <taxon>Salinivirgaceae</taxon>
        <taxon>Salinivirga</taxon>
    </lineage>
</organism>
<comment type="similarity">
    <text evidence="1">Belongs to the iron/manganese superoxide dismutase family.</text>
</comment>
<dbReference type="Proteomes" id="UP000064893">
    <property type="component" value="Chromosome"/>
</dbReference>
<evidence type="ECO:0000256" key="1">
    <source>
        <dbReference type="ARBA" id="ARBA00008714"/>
    </source>
</evidence>
<dbReference type="GO" id="GO:0004784">
    <property type="term" value="F:superoxide dismutase activity"/>
    <property type="evidence" value="ECO:0007669"/>
    <property type="project" value="UniProtKB-EC"/>
</dbReference>
<dbReference type="SUPFAM" id="SSF54719">
    <property type="entry name" value="Fe,Mn superoxide dismutase (SOD), C-terminal domain"/>
    <property type="match status" value="1"/>
</dbReference>
<evidence type="ECO:0000259" key="7">
    <source>
        <dbReference type="Pfam" id="PF02777"/>
    </source>
</evidence>
<name>A0A0S2HVA3_9BACT</name>
<dbReference type="PROSITE" id="PS51257">
    <property type="entry name" value="PROKAR_LIPOPROTEIN"/>
    <property type="match status" value="1"/>
</dbReference>
<dbReference type="InterPro" id="IPR001189">
    <property type="entry name" value="Mn/Fe_SOD"/>
</dbReference>
<dbReference type="InterPro" id="IPR019832">
    <property type="entry name" value="Mn/Fe_SOD_C"/>
</dbReference>
<keyword evidence="9" id="KW-1185">Reference proteome</keyword>
<gene>
    <name evidence="8" type="primary">sodA_1</name>
    <name evidence="8" type="ORF">L21SP5_00306</name>
</gene>
<evidence type="ECO:0000256" key="2">
    <source>
        <dbReference type="ARBA" id="ARBA00012682"/>
    </source>
</evidence>
<evidence type="ECO:0000256" key="5">
    <source>
        <dbReference type="PIRSR" id="PIRSR000349-1"/>
    </source>
</evidence>